<dbReference type="EMBL" id="FWFX01000001">
    <property type="protein sequence ID" value="SLN13574.1"/>
    <property type="molecule type" value="Genomic_DNA"/>
</dbReference>
<reference evidence="2 3" key="1">
    <citation type="submission" date="2017-03" db="EMBL/GenBank/DDBJ databases">
        <authorList>
            <person name="Afonso C.L."/>
            <person name="Miller P.J."/>
            <person name="Scott M.A."/>
            <person name="Spackman E."/>
            <person name="Goraichik I."/>
            <person name="Dimitrov K.M."/>
            <person name="Suarez D.L."/>
            <person name="Swayne D.E."/>
        </authorList>
    </citation>
    <scope>NUCLEOTIDE SEQUENCE [LARGE SCALE GENOMIC DNA]</scope>
    <source>
        <strain evidence="2 3">CECT 7450</strain>
    </source>
</reference>
<evidence type="ECO:0000313" key="2">
    <source>
        <dbReference type="EMBL" id="SLN13574.1"/>
    </source>
</evidence>
<feature type="domain" description="Helix-turn-helix" evidence="1">
    <location>
        <begin position="12"/>
        <end position="59"/>
    </location>
</feature>
<dbReference type="AlphaFoldDB" id="A0A1X6Y872"/>
<evidence type="ECO:0000313" key="3">
    <source>
        <dbReference type="Proteomes" id="UP000193061"/>
    </source>
</evidence>
<accession>A0A1X6Y872</accession>
<organism evidence="2 3">
    <name type="scientific">Roseovarius albus</name>
    <dbReference type="NCBI Taxonomy" id="1247867"/>
    <lineage>
        <taxon>Bacteria</taxon>
        <taxon>Pseudomonadati</taxon>
        <taxon>Pseudomonadota</taxon>
        <taxon>Alphaproteobacteria</taxon>
        <taxon>Rhodobacterales</taxon>
        <taxon>Roseobacteraceae</taxon>
        <taxon>Roseovarius</taxon>
    </lineage>
</organism>
<protein>
    <submittedName>
        <fullName evidence="2">Helix-turn-helix domain protein</fullName>
    </submittedName>
</protein>
<dbReference type="InterPro" id="IPR041657">
    <property type="entry name" value="HTH_17"/>
</dbReference>
<dbReference type="Pfam" id="PF12728">
    <property type="entry name" value="HTH_17"/>
    <property type="match status" value="1"/>
</dbReference>
<evidence type="ECO:0000259" key="1">
    <source>
        <dbReference type="Pfam" id="PF12728"/>
    </source>
</evidence>
<gene>
    <name evidence="2" type="ORF">ROA7450_00199</name>
</gene>
<proteinExistence type="predicted"/>
<dbReference type="Proteomes" id="UP000193061">
    <property type="component" value="Unassembled WGS sequence"/>
</dbReference>
<dbReference type="RefSeq" id="WP_143534310.1">
    <property type="nucleotide sequence ID" value="NZ_FWFX01000001.1"/>
</dbReference>
<sequence length="76" mass="8398">MSSIVTECKTPLLTQVEVAALLKVSQRQVHRMVVDGRFPPPIKIGNQNRWSARCVSNYILSLEGNSKSVCSKGQVL</sequence>
<keyword evidence="3" id="KW-1185">Reference proteome</keyword>
<dbReference type="OrthoDB" id="7220345at2"/>
<dbReference type="Gene3D" id="1.10.238.160">
    <property type="match status" value="1"/>
</dbReference>
<name>A0A1X6Y872_9RHOB</name>